<dbReference type="PRINTS" id="PR00326">
    <property type="entry name" value="GTP1OBG"/>
</dbReference>
<dbReference type="InterPro" id="IPR031167">
    <property type="entry name" value="G_OBG"/>
</dbReference>
<dbReference type="Pfam" id="PF01018">
    <property type="entry name" value="GTP1_OBG"/>
    <property type="match status" value="1"/>
</dbReference>
<evidence type="ECO:0000313" key="2">
    <source>
        <dbReference type="EMBL" id="EKC42234.1"/>
    </source>
</evidence>
<dbReference type="InterPro" id="IPR045086">
    <property type="entry name" value="OBG_GTPase"/>
</dbReference>
<proteinExistence type="predicted"/>
<dbReference type="InterPro" id="IPR006169">
    <property type="entry name" value="GTP1_OBG_dom"/>
</dbReference>
<dbReference type="PROSITE" id="PS51710">
    <property type="entry name" value="G_OBG"/>
    <property type="match status" value="1"/>
</dbReference>
<dbReference type="Gene3D" id="3.40.50.300">
    <property type="entry name" value="P-loop containing nucleotide triphosphate hydrolases"/>
    <property type="match status" value="1"/>
</dbReference>
<dbReference type="PANTHER" id="PTHR11702:SF43">
    <property type="entry name" value="GTP-BINDING PROTEIN 10"/>
    <property type="match status" value="1"/>
</dbReference>
<dbReference type="AlphaFoldDB" id="K1REP8"/>
<dbReference type="PANTHER" id="PTHR11702">
    <property type="entry name" value="DEVELOPMENTALLY REGULATED GTP-BINDING PROTEIN-RELATED"/>
    <property type="match status" value="1"/>
</dbReference>
<protein>
    <submittedName>
        <fullName evidence="2">GTP-binding protein 10-like protein</fullName>
    </submittedName>
</protein>
<dbReference type="FunCoup" id="K1REP8">
    <property type="interactions" value="703"/>
</dbReference>
<dbReference type="SUPFAM" id="SSF82051">
    <property type="entry name" value="Obg GTP-binding protein N-terminal domain"/>
    <property type="match status" value="1"/>
</dbReference>
<dbReference type="GO" id="GO:0005739">
    <property type="term" value="C:mitochondrion"/>
    <property type="evidence" value="ECO:0007669"/>
    <property type="project" value="TreeGrafter"/>
</dbReference>
<reference evidence="2" key="1">
    <citation type="journal article" date="2012" name="Nature">
        <title>The oyster genome reveals stress adaptation and complexity of shell formation.</title>
        <authorList>
            <person name="Zhang G."/>
            <person name="Fang X."/>
            <person name="Guo X."/>
            <person name="Li L."/>
            <person name="Luo R."/>
            <person name="Xu F."/>
            <person name="Yang P."/>
            <person name="Zhang L."/>
            <person name="Wang X."/>
            <person name="Qi H."/>
            <person name="Xiong Z."/>
            <person name="Que H."/>
            <person name="Xie Y."/>
            <person name="Holland P.W."/>
            <person name="Paps J."/>
            <person name="Zhu Y."/>
            <person name="Wu F."/>
            <person name="Chen Y."/>
            <person name="Wang J."/>
            <person name="Peng C."/>
            <person name="Meng J."/>
            <person name="Yang L."/>
            <person name="Liu J."/>
            <person name="Wen B."/>
            <person name="Zhang N."/>
            <person name="Huang Z."/>
            <person name="Zhu Q."/>
            <person name="Feng Y."/>
            <person name="Mount A."/>
            <person name="Hedgecock D."/>
            <person name="Xu Z."/>
            <person name="Liu Y."/>
            <person name="Domazet-Loso T."/>
            <person name="Du Y."/>
            <person name="Sun X."/>
            <person name="Zhang S."/>
            <person name="Liu B."/>
            <person name="Cheng P."/>
            <person name="Jiang X."/>
            <person name="Li J."/>
            <person name="Fan D."/>
            <person name="Wang W."/>
            <person name="Fu W."/>
            <person name="Wang T."/>
            <person name="Wang B."/>
            <person name="Zhang J."/>
            <person name="Peng Z."/>
            <person name="Li Y."/>
            <person name="Li N."/>
            <person name="Wang J."/>
            <person name="Chen M."/>
            <person name="He Y."/>
            <person name="Tan F."/>
            <person name="Song X."/>
            <person name="Zheng Q."/>
            <person name="Huang R."/>
            <person name="Yang H."/>
            <person name="Du X."/>
            <person name="Chen L."/>
            <person name="Yang M."/>
            <person name="Gaffney P.M."/>
            <person name="Wang S."/>
            <person name="Luo L."/>
            <person name="She Z."/>
            <person name="Ming Y."/>
            <person name="Huang W."/>
            <person name="Zhang S."/>
            <person name="Huang B."/>
            <person name="Zhang Y."/>
            <person name="Qu T."/>
            <person name="Ni P."/>
            <person name="Miao G."/>
            <person name="Wang J."/>
            <person name="Wang Q."/>
            <person name="Steinberg C.E."/>
            <person name="Wang H."/>
            <person name="Li N."/>
            <person name="Qian L."/>
            <person name="Zhang G."/>
            <person name="Li Y."/>
            <person name="Yang H."/>
            <person name="Liu X."/>
            <person name="Wang J."/>
            <person name="Yin Y."/>
            <person name="Wang J."/>
        </authorList>
    </citation>
    <scope>NUCLEOTIDE SEQUENCE [LARGE SCALE GENOMIC DNA]</scope>
    <source>
        <strain evidence="2">05x7-T-G4-1.051#20</strain>
    </source>
</reference>
<evidence type="ECO:0000256" key="1">
    <source>
        <dbReference type="SAM" id="MobiDB-lite"/>
    </source>
</evidence>
<dbReference type="Pfam" id="PF01926">
    <property type="entry name" value="MMR_HSR1"/>
    <property type="match status" value="1"/>
</dbReference>
<name>K1REP8_MAGGI</name>
<organism evidence="2">
    <name type="scientific">Magallana gigas</name>
    <name type="common">Pacific oyster</name>
    <name type="synonym">Crassostrea gigas</name>
    <dbReference type="NCBI Taxonomy" id="29159"/>
    <lineage>
        <taxon>Eukaryota</taxon>
        <taxon>Metazoa</taxon>
        <taxon>Spiralia</taxon>
        <taxon>Lophotrochozoa</taxon>
        <taxon>Mollusca</taxon>
        <taxon>Bivalvia</taxon>
        <taxon>Autobranchia</taxon>
        <taxon>Pteriomorphia</taxon>
        <taxon>Ostreida</taxon>
        <taxon>Ostreoidea</taxon>
        <taxon>Ostreidae</taxon>
        <taxon>Magallana</taxon>
    </lineage>
</organism>
<feature type="region of interest" description="Disordered" evidence="1">
    <location>
        <begin position="42"/>
        <end position="81"/>
    </location>
</feature>
<dbReference type="Gene3D" id="2.70.210.12">
    <property type="entry name" value="GTP1/OBG domain"/>
    <property type="match status" value="1"/>
</dbReference>
<dbReference type="GO" id="GO:0042254">
    <property type="term" value="P:ribosome biogenesis"/>
    <property type="evidence" value="ECO:0007669"/>
    <property type="project" value="UniProtKB-UniRule"/>
</dbReference>
<dbReference type="GO" id="GO:0003924">
    <property type="term" value="F:GTPase activity"/>
    <property type="evidence" value="ECO:0007669"/>
    <property type="project" value="InterPro"/>
</dbReference>
<dbReference type="InterPro" id="IPR006073">
    <property type="entry name" value="GTP-bd"/>
</dbReference>
<dbReference type="SUPFAM" id="SSF52540">
    <property type="entry name" value="P-loop containing nucleoside triphosphate hydrolases"/>
    <property type="match status" value="1"/>
</dbReference>
<gene>
    <name evidence="2" type="ORF">CGI_10028033</name>
</gene>
<dbReference type="HOGENOM" id="CLU_011747_2_3_1"/>
<dbReference type="InterPro" id="IPR036726">
    <property type="entry name" value="GTP1_OBG_dom_sf"/>
</dbReference>
<feature type="compositionally biased region" description="Basic residues" evidence="1">
    <location>
        <begin position="42"/>
        <end position="51"/>
    </location>
</feature>
<dbReference type="InParanoid" id="K1REP8"/>
<dbReference type="GO" id="GO:0005525">
    <property type="term" value="F:GTP binding"/>
    <property type="evidence" value="ECO:0007669"/>
    <property type="project" value="InterPro"/>
</dbReference>
<accession>K1REP8</accession>
<dbReference type="PROSITE" id="PS51883">
    <property type="entry name" value="OBG"/>
    <property type="match status" value="1"/>
</dbReference>
<dbReference type="EMBL" id="JH823233">
    <property type="protein sequence ID" value="EKC42234.1"/>
    <property type="molecule type" value="Genomic_DNA"/>
</dbReference>
<sequence length="476" mass="53446">MAASTTLVIAISQVNRLFSKKLVNLTEYQICNISNYGNKNKNKKNYKKKYSKPYVSRNPTESKHTSQSNLTFEDDFEKGDEAKKTTKRKDFFMDRLHAVMRGGSGGYGLARYGGIGGDGGNVIIKASKTATLENIKASYPQQRFKAADGKPCKKLALLGEKGEDLVLEVPLGITVEHQNKIIGDLDEEGMEFIVAKGGSGGSPANGFLGVKGETKTVDLNLKLIADIGLVGQVLEKELREFFIIYIFPNAGKSTFGSAVTTSGGWKIADYPCRLMKFRIKTLRVTTIKPRIAWMDYKDGRKVAVADLPGLIEGAWENVGMGHRFLKHIERTKLLLFLVDINGFQLNTRFPFRDPIETILILNREVEMYKHHLVDKPAVLALNKIDCDHDGSIVEDIIERIKSLPDSISNYPSDLQPHKLIQFEDILTISTKEGTNILNAKLRLREILDTHFVAEIEYPLDKWQHDMTEHRKIDKTA</sequence>
<dbReference type="InterPro" id="IPR027417">
    <property type="entry name" value="P-loop_NTPase"/>
</dbReference>